<accession>A0A501QNY0</accession>
<evidence type="ECO:0000313" key="2">
    <source>
        <dbReference type="EMBL" id="TPD73836.1"/>
    </source>
</evidence>
<feature type="domain" description="HYR-like" evidence="1">
    <location>
        <begin position="242"/>
        <end position="307"/>
    </location>
</feature>
<feature type="non-terminal residue" evidence="2">
    <location>
        <position position="368"/>
    </location>
</feature>
<feature type="domain" description="HYR-like" evidence="1">
    <location>
        <begin position="15"/>
        <end position="69"/>
    </location>
</feature>
<dbReference type="EMBL" id="VFJE01000040">
    <property type="protein sequence ID" value="TPD73836.1"/>
    <property type="molecule type" value="Genomic_DNA"/>
</dbReference>
<dbReference type="InterPro" id="IPR057078">
    <property type="entry name" value="HYR-4C"/>
</dbReference>
<comment type="caution">
    <text evidence="2">The sequence shown here is derived from an EMBL/GenBank/DDBJ whole genome shotgun (WGS) entry which is preliminary data.</text>
</comment>
<organism evidence="2 3">
    <name type="scientific">Flavobacterium microcysteis</name>
    <dbReference type="NCBI Taxonomy" id="2596891"/>
    <lineage>
        <taxon>Bacteria</taxon>
        <taxon>Pseudomonadati</taxon>
        <taxon>Bacteroidota</taxon>
        <taxon>Flavobacteriia</taxon>
        <taxon>Flavobacteriales</taxon>
        <taxon>Flavobacteriaceae</taxon>
        <taxon>Flavobacterium</taxon>
    </lineage>
</organism>
<evidence type="ECO:0000313" key="3">
    <source>
        <dbReference type="Proteomes" id="UP000319175"/>
    </source>
</evidence>
<proteinExistence type="predicted"/>
<dbReference type="Gene3D" id="2.60.40.10">
    <property type="entry name" value="Immunoglobulins"/>
    <property type="match status" value="2"/>
</dbReference>
<feature type="domain" description="HYR-like" evidence="1">
    <location>
        <begin position="95"/>
        <end position="149"/>
    </location>
</feature>
<evidence type="ECO:0000259" key="1">
    <source>
        <dbReference type="Pfam" id="PF23237"/>
    </source>
</evidence>
<keyword evidence="3" id="KW-1185">Reference proteome</keyword>
<sequence>MPAASITASCGNVPAAATLTATDACGTATVTFAETRTDGACAGSYTLTRKWTATDLCGNTAEHTQVVNVTDTQAPVFAGTLPAASINASCGNIPTAATLTATDACGSATVTFAETKTDGACAGSYTLTRKWTATDLCGNTAEHIQVVNVTDTQAPVFTGTLPSNITASCENVPAAATLTATDACGSATVTFAETRTDGACAGSYTLTRKWTATDLCGNTAEHTQIVTVQDNVAPTFTGTVPADIAISCGNIPTAATLTATDACGTATVTFAETRTDGACAGSYTLTRKWTATDLCGNTAEHTQVVNVTDTQAPAFVGTLPAAELAVSCDNIPAAATLTATDACGTATVTFAETRTDGACAGSYTLTRK</sequence>
<dbReference type="Proteomes" id="UP000319175">
    <property type="component" value="Unassembled WGS sequence"/>
</dbReference>
<name>A0A501QNY0_9FLAO</name>
<protein>
    <submittedName>
        <fullName evidence="2">Gliding motility-associated C-terminal domain-containing protein</fullName>
    </submittedName>
</protein>
<dbReference type="InterPro" id="IPR013783">
    <property type="entry name" value="Ig-like_fold"/>
</dbReference>
<reference evidence="2 3" key="1">
    <citation type="submission" date="2019-06" db="EMBL/GenBank/DDBJ databases">
        <title>Flavobacterium sp. MaA-Y11 from geoumgang.</title>
        <authorList>
            <person name="Jeong S."/>
        </authorList>
    </citation>
    <scope>NUCLEOTIDE SEQUENCE [LARGE SCALE GENOMIC DNA]</scope>
    <source>
        <strain evidence="2 3">MaA-Y11</strain>
    </source>
</reference>
<feature type="domain" description="HYR-like" evidence="1">
    <location>
        <begin position="171"/>
        <end position="228"/>
    </location>
</feature>
<dbReference type="Pfam" id="PF23237">
    <property type="entry name" value="HYR_4C"/>
    <property type="match status" value="4"/>
</dbReference>
<dbReference type="AlphaFoldDB" id="A0A501QNY0"/>
<gene>
    <name evidence="2" type="ORF">FJA49_00030</name>
</gene>